<accession>A0A177HSR5</accession>
<dbReference type="NCBIfam" id="TIGR00715">
    <property type="entry name" value="precor6x_red"/>
    <property type="match status" value="1"/>
</dbReference>
<evidence type="ECO:0000313" key="5">
    <source>
        <dbReference type="Proteomes" id="UP000077381"/>
    </source>
</evidence>
<dbReference type="GO" id="GO:0016994">
    <property type="term" value="F:precorrin-6A reductase activity"/>
    <property type="evidence" value="ECO:0007669"/>
    <property type="project" value="UniProtKB-EC"/>
</dbReference>
<protein>
    <submittedName>
        <fullName evidence="4">Precorrin-6A reductase</fullName>
        <ecNumber evidence="4">1.3.1.54</ecNumber>
    </submittedName>
</protein>
<dbReference type="PROSITE" id="PS51014">
    <property type="entry name" value="COBK_CBIJ"/>
    <property type="match status" value="1"/>
</dbReference>
<evidence type="ECO:0000313" key="4">
    <source>
        <dbReference type="EMBL" id="OAH13943.1"/>
    </source>
</evidence>
<sequence>MSAHVLVLGGTTEARELAAELTARPGVRVTTSLAGRVSQPGALPGDVRIGGFGGPDGLATWLREHGVDAVVDATHPFAATISAHAARAAAVAGVPAVLLRRPGWEAGPGDRWHAAATLAEAAALLPGLGRRAFLTTGRLGLAAFAHLDDLDFLVRSVEAPEPPLPRRTRIVLARGPFTTDGEAALMRAHRIDILVTKDSGGAATAPKLAAARALGIPVVIVRRPPAPEGIAVVPDVATALSHLGIR</sequence>
<organism evidence="4 5">
    <name type="scientific">Streptomyces jeddahensis</name>
    <dbReference type="NCBI Taxonomy" id="1716141"/>
    <lineage>
        <taxon>Bacteria</taxon>
        <taxon>Bacillati</taxon>
        <taxon>Actinomycetota</taxon>
        <taxon>Actinomycetes</taxon>
        <taxon>Kitasatosporales</taxon>
        <taxon>Streptomycetaceae</taxon>
        <taxon>Streptomyces</taxon>
    </lineage>
</organism>
<dbReference type="PANTHER" id="PTHR36925">
    <property type="entry name" value="COBALT-PRECORRIN-6A REDUCTASE"/>
    <property type="match status" value="1"/>
</dbReference>
<dbReference type="OrthoDB" id="5183775at2"/>
<dbReference type="STRING" id="1716141.STSP_26600"/>
<reference evidence="4 5" key="1">
    <citation type="submission" date="2015-12" db="EMBL/GenBank/DDBJ databases">
        <title>Genome sequence of Streptomyces sp. G25.</title>
        <authorList>
            <person name="Poehlein A."/>
            <person name="Roettig A."/>
            <person name="Hiessl S."/>
            <person name="Hauschild P."/>
            <person name="Schauer J."/>
            <person name="Madkour M.H."/>
            <person name="Al-Ansari A.M."/>
            <person name="Almakishah N.H."/>
            <person name="Steinbuechel A."/>
            <person name="Daniel R."/>
        </authorList>
    </citation>
    <scope>NUCLEOTIDE SEQUENCE [LARGE SCALE GENOMIC DNA]</scope>
    <source>
        <strain evidence="5">G25(2015)</strain>
    </source>
</reference>
<dbReference type="AlphaFoldDB" id="A0A177HSR5"/>
<keyword evidence="5" id="KW-1185">Reference proteome</keyword>
<keyword evidence="3 4" id="KW-0560">Oxidoreductase</keyword>
<dbReference type="UniPathway" id="UPA00148"/>
<dbReference type="GO" id="GO:0009236">
    <property type="term" value="P:cobalamin biosynthetic process"/>
    <property type="evidence" value="ECO:0007669"/>
    <property type="project" value="UniProtKB-UniPathway"/>
</dbReference>
<dbReference type="EMBL" id="LOHS01000071">
    <property type="protein sequence ID" value="OAH13943.1"/>
    <property type="molecule type" value="Genomic_DNA"/>
</dbReference>
<name>A0A177HSR5_9ACTN</name>
<keyword evidence="2" id="KW-0169">Cobalamin biosynthesis</keyword>
<dbReference type="PANTHER" id="PTHR36925:SF1">
    <property type="entry name" value="COBALT-PRECORRIN-6A REDUCTASE"/>
    <property type="match status" value="1"/>
</dbReference>
<comment type="pathway">
    <text evidence="1">Cofactor biosynthesis; adenosylcobalamin biosynthesis.</text>
</comment>
<evidence type="ECO:0000256" key="2">
    <source>
        <dbReference type="ARBA" id="ARBA00022573"/>
    </source>
</evidence>
<dbReference type="Proteomes" id="UP000077381">
    <property type="component" value="Unassembled WGS sequence"/>
</dbReference>
<dbReference type="RefSeq" id="WP_067276365.1">
    <property type="nucleotide sequence ID" value="NZ_LOHS01000071.1"/>
</dbReference>
<comment type="caution">
    <text evidence="4">The sequence shown here is derived from an EMBL/GenBank/DDBJ whole genome shotgun (WGS) entry which is preliminary data.</text>
</comment>
<evidence type="ECO:0000256" key="3">
    <source>
        <dbReference type="ARBA" id="ARBA00023002"/>
    </source>
</evidence>
<dbReference type="PATRIC" id="fig|1716141.3.peg.2803"/>
<gene>
    <name evidence="4" type="primary">cobK</name>
    <name evidence="4" type="ORF">STSP_26600</name>
</gene>
<proteinExistence type="predicted"/>
<evidence type="ECO:0000256" key="1">
    <source>
        <dbReference type="ARBA" id="ARBA00004953"/>
    </source>
</evidence>
<dbReference type="NCBIfam" id="NF005968">
    <property type="entry name" value="PRK08057.1-2"/>
    <property type="match status" value="1"/>
</dbReference>
<dbReference type="EC" id="1.3.1.54" evidence="4"/>
<dbReference type="Pfam" id="PF02571">
    <property type="entry name" value="CbiJ"/>
    <property type="match status" value="1"/>
</dbReference>
<dbReference type="InterPro" id="IPR003723">
    <property type="entry name" value="Precorrin-6x_reduct"/>
</dbReference>